<proteinExistence type="predicted"/>
<dbReference type="GO" id="GO:0008380">
    <property type="term" value="P:RNA splicing"/>
    <property type="evidence" value="ECO:0007669"/>
    <property type="project" value="UniProtKB-KW"/>
</dbReference>
<dbReference type="Gene3D" id="3.30.70.330">
    <property type="match status" value="4"/>
</dbReference>
<feature type="region of interest" description="Disordered" evidence="10">
    <location>
        <begin position="969"/>
        <end position="1054"/>
    </location>
</feature>
<dbReference type="InterPro" id="IPR011990">
    <property type="entry name" value="TPR-like_helical_dom_sf"/>
</dbReference>
<evidence type="ECO:0000256" key="7">
    <source>
        <dbReference type="ARBA" id="ARBA00093374"/>
    </source>
</evidence>
<organism evidence="12 13">
    <name type="scientific">Zalerion maritima</name>
    <dbReference type="NCBI Taxonomy" id="339359"/>
    <lineage>
        <taxon>Eukaryota</taxon>
        <taxon>Fungi</taxon>
        <taxon>Dikarya</taxon>
        <taxon>Ascomycota</taxon>
        <taxon>Pezizomycotina</taxon>
        <taxon>Sordariomycetes</taxon>
        <taxon>Lulworthiomycetidae</taxon>
        <taxon>Lulworthiales</taxon>
        <taxon>Lulworthiaceae</taxon>
        <taxon>Zalerion</taxon>
    </lineage>
</organism>
<evidence type="ECO:0000259" key="11">
    <source>
        <dbReference type="PROSITE" id="PS50102"/>
    </source>
</evidence>
<accession>A0AAD5RSJ5</accession>
<evidence type="ECO:0000256" key="1">
    <source>
        <dbReference type="ARBA" id="ARBA00004123"/>
    </source>
</evidence>
<comment type="function">
    <text evidence="7">Functions as a recycling factor of the spliceosome, a machinery that forms on each precursor-messenger RNA (pre-mRNA) and catalyzes the removal of introns. Chaperones the re-annealing of U4 and U6 snRNAs (small nuclear RNAs) released from previous rounds of splicing, an initial step in reforming the U4/U6-U5 tri-snRNP (small nuclear ribonucleoprotein) that can reassemble into another spliceosome complex; this step involves binding U6 and facilitating the unwinding of the U6 internal stem loop, followed by base-pairing of U6 to U4.</text>
</comment>
<feature type="region of interest" description="Disordered" evidence="10">
    <location>
        <begin position="853"/>
        <end position="874"/>
    </location>
</feature>
<feature type="domain" description="RRM" evidence="11">
    <location>
        <begin position="604"/>
        <end position="677"/>
    </location>
</feature>
<evidence type="ECO:0000256" key="2">
    <source>
        <dbReference type="ARBA" id="ARBA00022664"/>
    </source>
</evidence>
<sequence length="1054" mass="118222">MTPVPAGEDNWIAFVEDAIRRARNNEARAQVLEVFDDAIRSEPTSLRVWLAYCEYFWTLYTGCMNGPVPGWTREDQIEGRQVFSLNDALSLWNRGYDAIKWRVGDSHRLWDRWVSLELEQLARTRTPEGVKRITHLFRNRLQTPHQTWDCTSSMFSTFLTEYNKAVWEEQMAEVTRSSKEAKELYQQRDRYEVRLAQAERSGNPDAIRAAMKEYLGWEIAQCRKDHRNKTTTVDICLGLFGRALSGIFTTDENIWNDYLVFLSTLQAESKAPKDESTAPTPLQSSQRAVSHCSWSGSLWARYMLNGEEAGLPFVEMEKIKHEATTSQLGRDGMAGVVEMYSAWCGYLKRSAIGPNASDEAIDLADVGLPSAIEDVQTWGQRLYQNSYQGDPNFRLERIYIQFLTEKHGAVEEARKVWNGLAARDLYANSYNFWAYFYMWEMLVFTVSTTRNSPTPSGSAPKVVRIPTLATQTLQRAVNRNNLDWPERILDVFLQHCNDYELPGALRKATDLVHRVRKRVVKRREAEQMEQIQVQQAWQAQRLERLSRSSQEQDSLSPSGGNFKRKRDASLEAEDGISKRAKNQTLPSTESNQSTQPPKRDREHTSVLVTGLPADVTQSHVKKFFAEYGHINNLTVKNEKDGQSAIALIEFRTVEDAQSAMMRKYFERTPINVSPGTDLTLFVTNFPPHADDKYMHDLFRNCGEIFSIRWPSLKFNTHRRFCYVSFRDTSSSAKATKLDGKMLEGKYKLEAKYSDPGNKKARDGAVAEGREVHVKSLDQELGESDVRDAFAKYGKVESVKILRTHGGKSRGSGFVVFETKSQAETATQALNKTKFGRSILNAEVSVHKNYKPVSKTVRGRSGTPASNAGDAEGDVAMTDDVPSGSGANEGKDCSFALMELPDTVNDARVNNLLSKYGEVVKLVLRPDHSGAIAEFADAASAGKASLGLEGLEFEGRKLRTGPVKELFQKLPPKNEDRALMPPPVRRPVALGRGKPKRGLGFVSEGKKSDDGANNGASDSGDAPPRKSNADFKAMFLDSGSKQQDGGGADEAEASK</sequence>
<dbReference type="InterPro" id="IPR031766">
    <property type="entry name" value="RRM_occluded"/>
</dbReference>
<dbReference type="SMART" id="SM00360">
    <property type="entry name" value="RRM"/>
    <property type="match status" value="4"/>
</dbReference>
<dbReference type="SUPFAM" id="SSF48452">
    <property type="entry name" value="TPR-like"/>
    <property type="match status" value="1"/>
</dbReference>
<keyword evidence="6" id="KW-0539">Nucleus</keyword>
<dbReference type="CDD" id="cd00590">
    <property type="entry name" value="RRM_SF"/>
    <property type="match status" value="1"/>
</dbReference>
<dbReference type="Pfam" id="PF00076">
    <property type="entry name" value="RRM_1"/>
    <property type="match status" value="3"/>
</dbReference>
<reference evidence="12" key="1">
    <citation type="submission" date="2022-07" db="EMBL/GenBank/DDBJ databases">
        <title>Draft genome sequence of Zalerion maritima ATCC 34329, a (micro)plastics degrading marine fungus.</title>
        <authorList>
            <person name="Paco A."/>
            <person name="Goncalves M.F.M."/>
            <person name="Rocha-Santos T.A.P."/>
            <person name="Alves A."/>
        </authorList>
    </citation>
    <scope>NUCLEOTIDE SEQUENCE</scope>
    <source>
        <strain evidence="12">ATCC 34329</strain>
    </source>
</reference>
<evidence type="ECO:0000313" key="12">
    <source>
        <dbReference type="EMBL" id="KAJ2903225.1"/>
    </source>
</evidence>
<evidence type="ECO:0000256" key="6">
    <source>
        <dbReference type="ARBA" id="ARBA00023242"/>
    </source>
</evidence>
<dbReference type="Gene3D" id="1.25.40.10">
    <property type="entry name" value="Tetratricopeptide repeat domain"/>
    <property type="match status" value="2"/>
</dbReference>
<dbReference type="AlphaFoldDB" id="A0AAD5RSJ5"/>
<protein>
    <recommendedName>
        <fullName evidence="8">U4/U6 snRNA-associated-splicing factor PRP24</fullName>
    </recommendedName>
</protein>
<dbReference type="PROSITE" id="PS50102">
    <property type="entry name" value="RRM"/>
    <property type="match status" value="4"/>
</dbReference>
<evidence type="ECO:0000256" key="3">
    <source>
        <dbReference type="ARBA" id="ARBA00022737"/>
    </source>
</evidence>
<dbReference type="InterPro" id="IPR003107">
    <property type="entry name" value="HAT"/>
</dbReference>
<keyword evidence="5" id="KW-0508">mRNA splicing</keyword>
<feature type="domain" description="RRM" evidence="11">
    <location>
        <begin position="892"/>
        <end position="964"/>
    </location>
</feature>
<dbReference type="GO" id="GO:0006397">
    <property type="term" value="P:mRNA processing"/>
    <property type="evidence" value="ECO:0007669"/>
    <property type="project" value="UniProtKB-KW"/>
</dbReference>
<keyword evidence="3" id="KW-0677">Repeat</keyword>
<feature type="compositionally biased region" description="Polar residues" evidence="10">
    <location>
        <begin position="547"/>
        <end position="559"/>
    </location>
</feature>
<keyword evidence="13" id="KW-1185">Reference proteome</keyword>
<dbReference type="SMART" id="SM00386">
    <property type="entry name" value="HAT"/>
    <property type="match status" value="3"/>
</dbReference>
<keyword evidence="4 9" id="KW-0694">RNA-binding</keyword>
<dbReference type="InterPro" id="IPR034398">
    <property type="entry name" value="Prp24_RRM2"/>
</dbReference>
<comment type="caution">
    <text evidence="12">The sequence shown here is derived from an EMBL/GenBank/DDBJ whole genome shotgun (WGS) entry which is preliminary data.</text>
</comment>
<comment type="subcellular location">
    <subcellularLocation>
        <location evidence="1">Nucleus</location>
    </subcellularLocation>
</comment>
<evidence type="ECO:0000256" key="5">
    <source>
        <dbReference type="ARBA" id="ARBA00023187"/>
    </source>
</evidence>
<evidence type="ECO:0000256" key="8">
    <source>
        <dbReference type="ARBA" id="ARBA00093627"/>
    </source>
</evidence>
<dbReference type="FunFam" id="3.30.70.330:FF:000365">
    <property type="entry name" value="U4/U6 snRNA-associated-splicing factor PRP24"/>
    <property type="match status" value="1"/>
</dbReference>
<evidence type="ECO:0000313" key="13">
    <source>
        <dbReference type="Proteomes" id="UP001201980"/>
    </source>
</evidence>
<dbReference type="Pfam" id="PF16842">
    <property type="entry name" value="RRM_occluded"/>
    <property type="match status" value="1"/>
</dbReference>
<dbReference type="EMBL" id="JAKWBI020000088">
    <property type="protein sequence ID" value="KAJ2903225.1"/>
    <property type="molecule type" value="Genomic_DNA"/>
</dbReference>
<evidence type="ECO:0000256" key="9">
    <source>
        <dbReference type="PROSITE-ProRule" id="PRU00176"/>
    </source>
</evidence>
<dbReference type="CDD" id="cd12297">
    <property type="entry name" value="RRM2_Prp24"/>
    <property type="match status" value="1"/>
</dbReference>
<dbReference type="SUPFAM" id="SSF54928">
    <property type="entry name" value="RNA-binding domain, RBD"/>
    <property type="match status" value="3"/>
</dbReference>
<keyword evidence="2" id="KW-0507">mRNA processing</keyword>
<dbReference type="GO" id="GO:0005688">
    <property type="term" value="C:U6 snRNP"/>
    <property type="evidence" value="ECO:0007669"/>
    <property type="project" value="UniProtKB-ARBA"/>
</dbReference>
<name>A0AAD5RSJ5_9PEZI</name>
<dbReference type="InterPro" id="IPR012677">
    <property type="entry name" value="Nucleotide-bd_a/b_plait_sf"/>
</dbReference>
<dbReference type="PANTHER" id="PTHR10352">
    <property type="entry name" value="EUKARYOTIC TRANSLATION INITIATION FACTOR 3 SUBUNIT G"/>
    <property type="match status" value="1"/>
</dbReference>
<dbReference type="CDD" id="cd12299">
    <property type="entry name" value="RRM4_Prp24"/>
    <property type="match status" value="1"/>
</dbReference>
<dbReference type="GO" id="GO:0003723">
    <property type="term" value="F:RNA binding"/>
    <property type="evidence" value="ECO:0007669"/>
    <property type="project" value="UniProtKB-UniRule"/>
</dbReference>
<gene>
    <name evidence="12" type="ORF">MKZ38_010261</name>
</gene>
<feature type="domain" description="RRM" evidence="11">
    <location>
        <begin position="769"/>
        <end position="838"/>
    </location>
</feature>
<feature type="region of interest" description="Disordered" evidence="10">
    <location>
        <begin position="544"/>
        <end position="604"/>
    </location>
</feature>
<evidence type="ECO:0000256" key="10">
    <source>
        <dbReference type="SAM" id="MobiDB-lite"/>
    </source>
</evidence>
<dbReference type="InterPro" id="IPR000504">
    <property type="entry name" value="RRM_dom"/>
</dbReference>
<dbReference type="InterPro" id="IPR035979">
    <property type="entry name" value="RBD_domain_sf"/>
</dbReference>
<feature type="compositionally biased region" description="Polar residues" evidence="10">
    <location>
        <begin position="582"/>
        <end position="596"/>
    </location>
</feature>
<evidence type="ECO:0000256" key="4">
    <source>
        <dbReference type="ARBA" id="ARBA00022884"/>
    </source>
</evidence>
<feature type="domain" description="RRM" evidence="11">
    <location>
        <begin position="678"/>
        <end position="755"/>
    </location>
</feature>
<dbReference type="Proteomes" id="UP001201980">
    <property type="component" value="Unassembled WGS sequence"/>
</dbReference>